<dbReference type="GO" id="GO:0030729">
    <property type="term" value="F:acetoacetate-CoA ligase activity"/>
    <property type="evidence" value="ECO:0007669"/>
    <property type="project" value="UniProtKB-EC"/>
</dbReference>
<sequence length="387" mass="42453">HPLWVLFSSGTTGLPKAIVHGHGGILLEHLKKMHLHLDARAGDRVFWFTTTGWMMWNFLVGVLLTEATILLYYGNPAGDVLWDFAAETEMTCFGTSAAFIAACMKEGVEPQGSGRSLDKLRSVGSTGSPLAPEGFRWIYEHVGADTWLFSTSGGTDVCTAFVGGIPLLPVYEGELQGRSLGAKVEAWDEEGNALVDRVGELVITEPMPSMPVFFWNDPEGSRYRESYFEMFPGVWRHGDWIEITSRGTAIISGRSDSTINRGGVRIGTAEIYRAVLALDEIVDAVVVDLDDYMPLFVVLRQGAVLDEALIKRIAGRIRSDCSPRHVPNEVREIAEVPRTLSGKVLEVPVKRILMGMAPEKAASRDSLKNPEALDPFVELAGSFSPSR</sequence>
<reference evidence="6" key="1">
    <citation type="submission" date="2020-02" db="EMBL/GenBank/DDBJ databases">
        <authorList>
            <person name="Meier V. D."/>
        </authorList>
    </citation>
    <scope>NUCLEOTIDE SEQUENCE</scope>
    <source>
        <strain evidence="6">AVDCRST_MAG85</strain>
    </source>
</reference>
<evidence type="ECO:0000256" key="4">
    <source>
        <dbReference type="ARBA" id="ARBA00022840"/>
    </source>
</evidence>
<dbReference type="Gene3D" id="3.40.50.12780">
    <property type="entry name" value="N-terminal domain of ligase-like"/>
    <property type="match status" value="1"/>
</dbReference>
<gene>
    <name evidence="6" type="ORF">AVDCRST_MAG85-3655</name>
</gene>
<dbReference type="GO" id="GO:0006629">
    <property type="term" value="P:lipid metabolic process"/>
    <property type="evidence" value="ECO:0007669"/>
    <property type="project" value="InterPro"/>
</dbReference>
<dbReference type="EC" id="6.2.1.16" evidence="6"/>
<dbReference type="PANTHER" id="PTHR42921:SF1">
    <property type="entry name" value="ACETOACETYL-COA SYNTHETASE"/>
    <property type="match status" value="1"/>
</dbReference>
<accession>A0A6J4TS75</accession>
<name>A0A6J4TS75_9ACTN</name>
<feature type="non-terminal residue" evidence="6">
    <location>
        <position position="1"/>
    </location>
</feature>
<keyword evidence="3" id="KW-0547">Nucleotide-binding</keyword>
<evidence type="ECO:0000256" key="3">
    <source>
        <dbReference type="ARBA" id="ARBA00022741"/>
    </source>
</evidence>
<dbReference type="InterPro" id="IPR000873">
    <property type="entry name" value="AMP-dep_synth/lig_dom"/>
</dbReference>
<evidence type="ECO:0000313" key="6">
    <source>
        <dbReference type="EMBL" id="CAA9530768.1"/>
    </source>
</evidence>
<dbReference type="Pfam" id="PF00501">
    <property type="entry name" value="AMP-binding"/>
    <property type="match status" value="1"/>
</dbReference>
<dbReference type="InterPro" id="IPR045851">
    <property type="entry name" value="AMP-bd_C_sf"/>
</dbReference>
<dbReference type="PROSITE" id="PS00455">
    <property type="entry name" value="AMP_BINDING"/>
    <property type="match status" value="1"/>
</dbReference>
<dbReference type="InterPro" id="IPR042099">
    <property type="entry name" value="ANL_N_sf"/>
</dbReference>
<dbReference type="PANTHER" id="PTHR42921">
    <property type="entry name" value="ACETOACETYL-COA SYNTHETASE"/>
    <property type="match status" value="1"/>
</dbReference>
<dbReference type="EMBL" id="CADCVT010000409">
    <property type="protein sequence ID" value="CAA9530768.1"/>
    <property type="molecule type" value="Genomic_DNA"/>
</dbReference>
<keyword evidence="4" id="KW-0067">ATP-binding</keyword>
<proteinExistence type="inferred from homology"/>
<dbReference type="SUPFAM" id="SSF56801">
    <property type="entry name" value="Acetyl-CoA synthetase-like"/>
    <property type="match status" value="1"/>
</dbReference>
<dbReference type="NCBIfam" id="TIGR01217">
    <property type="entry name" value="ac_ac_CoA_syn"/>
    <property type="match status" value="1"/>
</dbReference>
<comment type="similarity">
    <text evidence="1">Belongs to the ATP-dependent AMP-binding enzyme family.</text>
</comment>
<protein>
    <submittedName>
        <fullName evidence="6">Acetoacetyl-CoA synthetase</fullName>
        <ecNumber evidence="6">6.2.1.16</ecNumber>
    </submittedName>
</protein>
<evidence type="ECO:0000256" key="2">
    <source>
        <dbReference type="ARBA" id="ARBA00022598"/>
    </source>
</evidence>
<dbReference type="Gene3D" id="3.30.300.30">
    <property type="match status" value="1"/>
</dbReference>
<evidence type="ECO:0000259" key="5">
    <source>
        <dbReference type="Pfam" id="PF00501"/>
    </source>
</evidence>
<organism evidence="6">
    <name type="scientific">uncultured Solirubrobacteraceae bacterium</name>
    <dbReference type="NCBI Taxonomy" id="1162706"/>
    <lineage>
        <taxon>Bacteria</taxon>
        <taxon>Bacillati</taxon>
        <taxon>Actinomycetota</taxon>
        <taxon>Thermoleophilia</taxon>
        <taxon>Solirubrobacterales</taxon>
        <taxon>Solirubrobacteraceae</taxon>
        <taxon>environmental samples</taxon>
    </lineage>
</organism>
<dbReference type="InterPro" id="IPR020845">
    <property type="entry name" value="AMP-binding_CS"/>
</dbReference>
<feature type="domain" description="AMP-dependent synthetase/ligase" evidence="5">
    <location>
        <begin position="2"/>
        <end position="206"/>
    </location>
</feature>
<keyword evidence="2 6" id="KW-0436">Ligase</keyword>
<dbReference type="GO" id="GO:0005524">
    <property type="term" value="F:ATP binding"/>
    <property type="evidence" value="ECO:0007669"/>
    <property type="project" value="UniProtKB-KW"/>
</dbReference>
<evidence type="ECO:0000256" key="1">
    <source>
        <dbReference type="ARBA" id="ARBA00006432"/>
    </source>
</evidence>
<dbReference type="AlphaFoldDB" id="A0A6J4TS75"/>
<dbReference type="InterPro" id="IPR005914">
    <property type="entry name" value="Acac_CoA_synth"/>
</dbReference>